<gene>
    <name evidence="7" type="ORF">JOM49_005947</name>
</gene>
<evidence type="ECO:0000313" key="8">
    <source>
        <dbReference type="Proteomes" id="UP000741013"/>
    </source>
</evidence>
<keyword evidence="3 6" id="KW-0812">Transmembrane</keyword>
<organism evidence="7 8">
    <name type="scientific">Amycolatopsis magusensis</name>
    <dbReference type="NCBI Taxonomy" id="882444"/>
    <lineage>
        <taxon>Bacteria</taxon>
        <taxon>Bacillati</taxon>
        <taxon>Actinomycetota</taxon>
        <taxon>Actinomycetes</taxon>
        <taxon>Pseudonocardiales</taxon>
        <taxon>Pseudonocardiaceae</taxon>
        <taxon>Amycolatopsis</taxon>
    </lineage>
</organism>
<sequence length="272" mass="28286">MIVLARASVRHAISALRGRDVALWAAGLTFFAVLGLVPGLLLALRGAAELVGSDVVLEGTAALAAALPSEHRAGTAVTTLTDAALGASWPVLLAMLFPASFYGEGLRRSLTQAADRRPGRFLGWKGRLGFLPVIVAGPVLVAAALALAPLIARRYVEGGWNTVAGVAISFHVLWIAVSVAVALVYSTTASTVIPHRWAVAGGLAIGTVLSGFLHGFLLFLAIPIDWSLPFAGLAAVGTTVALALWLYLLHLILIVGYRVLLSVHRVVTGGPE</sequence>
<feature type="transmembrane region" description="Helical" evidence="6">
    <location>
        <begin position="87"/>
        <end position="107"/>
    </location>
</feature>
<dbReference type="EMBL" id="JAGGMS010000001">
    <property type="protein sequence ID" value="MBP2184421.1"/>
    <property type="molecule type" value="Genomic_DNA"/>
</dbReference>
<dbReference type="Proteomes" id="UP000741013">
    <property type="component" value="Unassembled WGS sequence"/>
</dbReference>
<reference evidence="7 8" key="1">
    <citation type="submission" date="2021-03" db="EMBL/GenBank/DDBJ databases">
        <title>Sequencing the genomes of 1000 actinobacteria strains.</title>
        <authorList>
            <person name="Klenk H.-P."/>
        </authorList>
    </citation>
    <scope>NUCLEOTIDE SEQUENCE [LARGE SCALE GENOMIC DNA]</scope>
    <source>
        <strain evidence="7 8">DSM 45510</strain>
    </source>
</reference>
<comment type="caution">
    <text evidence="7">The sequence shown here is derived from an EMBL/GenBank/DDBJ whole genome shotgun (WGS) entry which is preliminary data.</text>
</comment>
<name>A0ABS4Q0P2_9PSEU</name>
<feature type="transmembrane region" description="Helical" evidence="6">
    <location>
        <begin position="197"/>
        <end position="224"/>
    </location>
</feature>
<keyword evidence="2" id="KW-1003">Cell membrane</keyword>
<evidence type="ECO:0000313" key="7">
    <source>
        <dbReference type="EMBL" id="MBP2184421.1"/>
    </source>
</evidence>
<feature type="transmembrane region" description="Helical" evidence="6">
    <location>
        <begin position="163"/>
        <end position="185"/>
    </location>
</feature>
<evidence type="ECO:0000256" key="5">
    <source>
        <dbReference type="ARBA" id="ARBA00023136"/>
    </source>
</evidence>
<feature type="transmembrane region" description="Helical" evidence="6">
    <location>
        <begin position="128"/>
        <end position="151"/>
    </location>
</feature>
<evidence type="ECO:0000256" key="6">
    <source>
        <dbReference type="SAM" id="Phobius"/>
    </source>
</evidence>
<feature type="transmembrane region" description="Helical" evidence="6">
    <location>
        <begin position="230"/>
        <end position="255"/>
    </location>
</feature>
<keyword evidence="4 6" id="KW-1133">Transmembrane helix</keyword>
<proteinExistence type="predicted"/>
<evidence type="ECO:0000256" key="3">
    <source>
        <dbReference type="ARBA" id="ARBA00022692"/>
    </source>
</evidence>
<evidence type="ECO:0000256" key="4">
    <source>
        <dbReference type="ARBA" id="ARBA00022989"/>
    </source>
</evidence>
<protein>
    <submittedName>
        <fullName evidence="7">Membrane protein</fullName>
    </submittedName>
</protein>
<dbReference type="Pfam" id="PF03631">
    <property type="entry name" value="Virul_fac_BrkB"/>
    <property type="match status" value="1"/>
</dbReference>
<accession>A0ABS4Q0P2</accession>
<evidence type="ECO:0000256" key="2">
    <source>
        <dbReference type="ARBA" id="ARBA00022475"/>
    </source>
</evidence>
<dbReference type="RefSeq" id="WP_209667437.1">
    <property type="nucleotide sequence ID" value="NZ_JAGGMS010000001.1"/>
</dbReference>
<comment type="subcellular location">
    <subcellularLocation>
        <location evidence="1">Cell membrane</location>
        <topology evidence="1">Multi-pass membrane protein</topology>
    </subcellularLocation>
</comment>
<dbReference type="InterPro" id="IPR017039">
    <property type="entry name" value="Virul_fac_BrkB"/>
</dbReference>
<keyword evidence="8" id="KW-1185">Reference proteome</keyword>
<feature type="transmembrane region" description="Helical" evidence="6">
    <location>
        <begin position="21"/>
        <end position="44"/>
    </location>
</feature>
<evidence type="ECO:0000256" key="1">
    <source>
        <dbReference type="ARBA" id="ARBA00004651"/>
    </source>
</evidence>
<keyword evidence="5 6" id="KW-0472">Membrane</keyword>